<dbReference type="AlphaFoldDB" id="A0A433A0H7"/>
<comment type="caution">
    <text evidence="1">The sequence shown here is derived from an EMBL/GenBank/DDBJ whole genome shotgun (WGS) entry which is preliminary data.</text>
</comment>
<accession>A0A433A0H7</accession>
<gene>
    <name evidence="1" type="ORF">BC936DRAFT_142376</name>
</gene>
<evidence type="ECO:0000313" key="1">
    <source>
        <dbReference type="EMBL" id="RUO96230.1"/>
    </source>
</evidence>
<protein>
    <submittedName>
        <fullName evidence="1">Uncharacterized protein</fullName>
    </submittedName>
</protein>
<organism evidence="1 2">
    <name type="scientific">Jimgerdemannia flammicorona</name>
    <dbReference type="NCBI Taxonomy" id="994334"/>
    <lineage>
        <taxon>Eukaryota</taxon>
        <taxon>Fungi</taxon>
        <taxon>Fungi incertae sedis</taxon>
        <taxon>Mucoromycota</taxon>
        <taxon>Mucoromycotina</taxon>
        <taxon>Endogonomycetes</taxon>
        <taxon>Endogonales</taxon>
        <taxon>Endogonaceae</taxon>
        <taxon>Jimgerdemannia</taxon>
    </lineage>
</organism>
<sequence>MYRYLGVRFERLSAGWVVGFKLGLEGRVVKRKVGGDPKEIVGRSPTTEQVNEHSARQRWRTRFLDRRPELERWAVGPISQLSKVCLDDDLKDENVDSGKMVFG</sequence>
<dbReference type="EMBL" id="RBNI01022525">
    <property type="protein sequence ID" value="RUO96230.1"/>
    <property type="molecule type" value="Genomic_DNA"/>
</dbReference>
<name>A0A433A0H7_9FUNG</name>
<reference evidence="1 2" key="1">
    <citation type="journal article" date="2018" name="New Phytol.">
        <title>Phylogenomics of Endogonaceae and evolution of mycorrhizas within Mucoromycota.</title>
        <authorList>
            <person name="Chang Y."/>
            <person name="Desiro A."/>
            <person name="Na H."/>
            <person name="Sandor L."/>
            <person name="Lipzen A."/>
            <person name="Clum A."/>
            <person name="Barry K."/>
            <person name="Grigoriev I.V."/>
            <person name="Martin F.M."/>
            <person name="Stajich J.E."/>
            <person name="Smith M.E."/>
            <person name="Bonito G."/>
            <person name="Spatafora J.W."/>
        </authorList>
    </citation>
    <scope>NUCLEOTIDE SEQUENCE [LARGE SCALE GENOMIC DNA]</scope>
    <source>
        <strain evidence="1 2">GMNB39</strain>
    </source>
</reference>
<evidence type="ECO:0000313" key="2">
    <source>
        <dbReference type="Proteomes" id="UP000268093"/>
    </source>
</evidence>
<proteinExistence type="predicted"/>
<keyword evidence="2" id="KW-1185">Reference proteome</keyword>
<dbReference type="Proteomes" id="UP000268093">
    <property type="component" value="Unassembled WGS sequence"/>
</dbReference>